<dbReference type="GO" id="GO:0016887">
    <property type="term" value="F:ATP hydrolysis activity"/>
    <property type="evidence" value="ECO:0007669"/>
    <property type="project" value="InterPro"/>
</dbReference>
<comment type="subcellular location">
    <subcellularLocation>
        <location evidence="1">Membrane</location>
        <topology evidence="1">Multi-pass membrane protein</topology>
    </subcellularLocation>
</comment>
<evidence type="ECO:0000313" key="11">
    <source>
        <dbReference type="Proteomes" id="UP000593567"/>
    </source>
</evidence>
<dbReference type="GO" id="GO:0140359">
    <property type="term" value="F:ABC-type transporter activity"/>
    <property type="evidence" value="ECO:0007669"/>
    <property type="project" value="InterPro"/>
</dbReference>
<dbReference type="PANTHER" id="PTHR48041:SF63">
    <property type="entry name" value="EARLY GENE AT 23, ISOFORM C"/>
    <property type="match status" value="1"/>
</dbReference>
<proteinExistence type="inferred from homology"/>
<dbReference type="EMBL" id="VXIV02001852">
    <property type="protein sequence ID" value="KAF6029155.1"/>
    <property type="molecule type" value="Genomic_DNA"/>
</dbReference>
<feature type="domain" description="ABC transporter" evidence="8">
    <location>
        <begin position="5"/>
        <end position="63"/>
    </location>
</feature>
<dbReference type="Pfam" id="PF00005">
    <property type="entry name" value="ABC_tran"/>
    <property type="match status" value="1"/>
</dbReference>
<evidence type="ECO:0000256" key="4">
    <source>
        <dbReference type="ARBA" id="ARBA00022692"/>
    </source>
</evidence>
<evidence type="ECO:0000256" key="5">
    <source>
        <dbReference type="ARBA" id="ARBA00022989"/>
    </source>
</evidence>
<evidence type="ECO:0000259" key="9">
    <source>
        <dbReference type="Pfam" id="PF19055"/>
    </source>
</evidence>
<dbReference type="OrthoDB" id="66620at2759"/>
<keyword evidence="11" id="KW-1185">Reference proteome</keyword>
<dbReference type="PANTHER" id="PTHR48041">
    <property type="entry name" value="ABC TRANSPORTER G FAMILY MEMBER 28"/>
    <property type="match status" value="1"/>
</dbReference>
<dbReference type="Gene3D" id="3.40.50.300">
    <property type="entry name" value="P-loop containing nucleotide triphosphate hydrolases"/>
    <property type="match status" value="1"/>
</dbReference>
<evidence type="ECO:0000313" key="10">
    <source>
        <dbReference type="EMBL" id="KAF6029155.1"/>
    </source>
</evidence>
<keyword evidence="3" id="KW-0813">Transport</keyword>
<accession>A0A7J7JTE1</accession>
<feature type="domain" description="ABC transporter family G" evidence="9">
    <location>
        <begin position="93"/>
        <end position="155"/>
    </location>
</feature>
<gene>
    <name evidence="10" type="ORF">EB796_012552</name>
</gene>
<dbReference type="SUPFAM" id="SSF52540">
    <property type="entry name" value="P-loop containing nucleoside triphosphate hydrolases"/>
    <property type="match status" value="1"/>
</dbReference>
<comment type="similarity">
    <text evidence="2">Belongs to the ABC transporter superfamily. ABCG family. Eye pigment precursor importer (TC 3.A.1.204) subfamily.</text>
</comment>
<dbReference type="GO" id="GO:0005524">
    <property type="term" value="F:ATP binding"/>
    <property type="evidence" value="ECO:0007669"/>
    <property type="project" value="InterPro"/>
</dbReference>
<dbReference type="InterPro" id="IPR043926">
    <property type="entry name" value="ABCG_dom"/>
</dbReference>
<evidence type="ECO:0000256" key="3">
    <source>
        <dbReference type="ARBA" id="ARBA00022448"/>
    </source>
</evidence>
<feature type="transmembrane region" description="Helical" evidence="7">
    <location>
        <begin position="370"/>
        <end position="392"/>
    </location>
</feature>
<sequence length="401" mass="44709">MPTGEKKERVMELVDALDMNKFLHTRIGDASVRGLSGGEKKKTTIACELLTNPALMLLDEPTSGLDSSNAFSLCNTLKKFAKDSGKILIASIHQPSSQIFNMFDKLLLLCDGKMAYFGEVKNCAQHFASLELPCPANYNLADHILDQVKGAQHVKEIIYAGAVEERKDYWLIIKSKIFLNSKGLKGKGAQKTETEQKKVISKLSSPVTVPDEQEADDDYAKYREEYEAQWPTGFLHQFSVLFHRQGVGGLAYTAFIDLSPSLASSSTVILVFTAAGSFYTTHLPFWMEWIKYVSFMSHAFYSVLIVQYSGTRLRCSSERSAYSSCQGSSSALYSNNQSAFSPTNQSEVIKYISTEELLLSHTLVAEGWTIYYHVIVLITSAVILKAITYLLLRFARSPRVS</sequence>
<evidence type="ECO:0000256" key="7">
    <source>
        <dbReference type="SAM" id="Phobius"/>
    </source>
</evidence>
<reference evidence="10" key="1">
    <citation type="submission" date="2020-06" db="EMBL/GenBank/DDBJ databases">
        <title>Draft genome of Bugula neritina, a colonial animal packing powerful symbionts and potential medicines.</title>
        <authorList>
            <person name="Rayko M."/>
        </authorList>
    </citation>
    <scope>NUCLEOTIDE SEQUENCE [LARGE SCALE GENOMIC DNA]</scope>
    <source>
        <strain evidence="10">Kwan_BN1</strain>
    </source>
</reference>
<evidence type="ECO:0000256" key="1">
    <source>
        <dbReference type="ARBA" id="ARBA00004141"/>
    </source>
</evidence>
<keyword evidence="5 7" id="KW-1133">Transmembrane helix</keyword>
<dbReference type="Proteomes" id="UP000593567">
    <property type="component" value="Unassembled WGS sequence"/>
</dbReference>
<dbReference type="InterPro" id="IPR003439">
    <property type="entry name" value="ABC_transporter-like_ATP-bd"/>
</dbReference>
<evidence type="ECO:0000259" key="8">
    <source>
        <dbReference type="Pfam" id="PF00005"/>
    </source>
</evidence>
<comment type="caution">
    <text evidence="10">The sequence shown here is derived from an EMBL/GenBank/DDBJ whole genome shotgun (WGS) entry which is preliminary data.</text>
</comment>
<dbReference type="GO" id="GO:0005886">
    <property type="term" value="C:plasma membrane"/>
    <property type="evidence" value="ECO:0007669"/>
    <property type="project" value="TreeGrafter"/>
</dbReference>
<organism evidence="10 11">
    <name type="scientific">Bugula neritina</name>
    <name type="common">Brown bryozoan</name>
    <name type="synonym">Sertularia neritina</name>
    <dbReference type="NCBI Taxonomy" id="10212"/>
    <lineage>
        <taxon>Eukaryota</taxon>
        <taxon>Metazoa</taxon>
        <taxon>Spiralia</taxon>
        <taxon>Lophotrochozoa</taxon>
        <taxon>Bryozoa</taxon>
        <taxon>Gymnolaemata</taxon>
        <taxon>Cheilostomatida</taxon>
        <taxon>Flustrina</taxon>
        <taxon>Buguloidea</taxon>
        <taxon>Bugulidae</taxon>
        <taxon>Bugula</taxon>
    </lineage>
</organism>
<evidence type="ECO:0008006" key="12">
    <source>
        <dbReference type="Google" id="ProtNLM"/>
    </source>
</evidence>
<protein>
    <recommendedName>
        <fullName evidence="12">ABCG2</fullName>
    </recommendedName>
</protein>
<feature type="transmembrane region" description="Helical" evidence="7">
    <location>
        <begin position="262"/>
        <end position="280"/>
    </location>
</feature>
<evidence type="ECO:0000256" key="6">
    <source>
        <dbReference type="ARBA" id="ARBA00023136"/>
    </source>
</evidence>
<name>A0A7J7JTE1_BUGNE</name>
<keyword evidence="4 7" id="KW-0812">Transmembrane</keyword>
<dbReference type="InterPro" id="IPR027417">
    <property type="entry name" value="P-loop_NTPase"/>
</dbReference>
<evidence type="ECO:0000256" key="2">
    <source>
        <dbReference type="ARBA" id="ARBA00005814"/>
    </source>
</evidence>
<keyword evidence="6 7" id="KW-0472">Membrane</keyword>
<dbReference type="InterPro" id="IPR050352">
    <property type="entry name" value="ABCG_transporters"/>
</dbReference>
<dbReference type="Pfam" id="PF19055">
    <property type="entry name" value="ABC2_membrane_7"/>
    <property type="match status" value="1"/>
</dbReference>
<dbReference type="AlphaFoldDB" id="A0A7J7JTE1"/>